<dbReference type="GO" id="GO:0008233">
    <property type="term" value="F:peptidase activity"/>
    <property type="evidence" value="ECO:0007669"/>
    <property type="project" value="UniProtKB-KW"/>
</dbReference>
<sequence length="264" mass="29731">MFNLTPTVRNLLIANIAFLLAQMSLLPLLTQIGSLYPIGSPYFFPWQFFTYMFLHAGWGHLFSNMFGLISFGPLLEQRWGPSRFLTFWLICGVGAGLLYEGVRGYEMYKMEQARQEFHQAPSGPEFANFFRSYFPDATGYETLAGALQRNPQNQEYISAATSAIDGAVEETRNSRGGGMVGASGALFGLLFAFAYLFPNTELMLLFFPFPIKAKYFVGLYALYELYSGVHRVPGDNVAHFAHLGGLLIGFLVVKFWEGGRERFY</sequence>
<organism evidence="9 10">
    <name type="scientific">Hymenobacter ruricola</name>
    <dbReference type="NCBI Taxonomy" id="2791023"/>
    <lineage>
        <taxon>Bacteria</taxon>
        <taxon>Pseudomonadati</taxon>
        <taxon>Bacteroidota</taxon>
        <taxon>Cytophagia</taxon>
        <taxon>Cytophagales</taxon>
        <taxon>Hymenobacteraceae</taxon>
        <taxon>Hymenobacter</taxon>
    </lineage>
</organism>
<evidence type="ECO:0000256" key="6">
    <source>
        <dbReference type="ARBA" id="ARBA00023136"/>
    </source>
</evidence>
<evidence type="ECO:0000256" key="2">
    <source>
        <dbReference type="ARBA" id="ARBA00009045"/>
    </source>
</evidence>
<keyword evidence="4" id="KW-0378">Hydrolase</keyword>
<evidence type="ECO:0000313" key="10">
    <source>
        <dbReference type="Proteomes" id="UP000618931"/>
    </source>
</evidence>
<feature type="transmembrane region" description="Helical" evidence="7">
    <location>
        <begin position="12"/>
        <end position="36"/>
    </location>
</feature>
<feature type="transmembrane region" description="Helical" evidence="7">
    <location>
        <begin position="203"/>
        <end position="225"/>
    </location>
</feature>
<keyword evidence="10" id="KW-1185">Reference proteome</keyword>
<evidence type="ECO:0000256" key="1">
    <source>
        <dbReference type="ARBA" id="ARBA00004141"/>
    </source>
</evidence>
<dbReference type="SUPFAM" id="SSF144091">
    <property type="entry name" value="Rhomboid-like"/>
    <property type="match status" value="1"/>
</dbReference>
<gene>
    <name evidence="9" type="ORF">I2H31_13475</name>
</gene>
<dbReference type="Proteomes" id="UP000618931">
    <property type="component" value="Unassembled WGS sequence"/>
</dbReference>
<dbReference type="InterPro" id="IPR035952">
    <property type="entry name" value="Rhomboid-like_sf"/>
</dbReference>
<proteinExistence type="inferred from homology"/>
<comment type="subcellular location">
    <subcellularLocation>
        <location evidence="1">Membrane</location>
        <topology evidence="1">Multi-pass membrane protein</topology>
    </subcellularLocation>
</comment>
<feature type="transmembrane region" description="Helical" evidence="7">
    <location>
        <begin position="237"/>
        <end position="256"/>
    </location>
</feature>
<protein>
    <submittedName>
        <fullName evidence="9">Rhomboid family intramembrane serine protease</fullName>
    </submittedName>
</protein>
<name>A0ABS0I587_9BACT</name>
<comment type="caution">
    <text evidence="9">The sequence shown here is derived from an EMBL/GenBank/DDBJ whole genome shotgun (WGS) entry which is preliminary data.</text>
</comment>
<accession>A0ABS0I587</accession>
<feature type="domain" description="Peptidase S54 rhomboid" evidence="8">
    <location>
        <begin position="46"/>
        <end position="99"/>
    </location>
</feature>
<feature type="domain" description="Peptidase S54 rhomboid" evidence="8">
    <location>
        <begin position="174"/>
        <end position="253"/>
    </location>
</feature>
<feature type="transmembrane region" description="Helical" evidence="7">
    <location>
        <begin position="179"/>
        <end position="197"/>
    </location>
</feature>
<feature type="transmembrane region" description="Helical" evidence="7">
    <location>
        <begin position="84"/>
        <end position="102"/>
    </location>
</feature>
<evidence type="ECO:0000313" key="9">
    <source>
        <dbReference type="EMBL" id="MBF9222113.1"/>
    </source>
</evidence>
<dbReference type="EMBL" id="JADQDM010000006">
    <property type="protein sequence ID" value="MBF9222113.1"/>
    <property type="molecule type" value="Genomic_DNA"/>
</dbReference>
<evidence type="ECO:0000256" key="7">
    <source>
        <dbReference type="SAM" id="Phobius"/>
    </source>
</evidence>
<keyword evidence="9" id="KW-0645">Protease</keyword>
<keyword evidence="3 7" id="KW-0812">Transmembrane</keyword>
<dbReference type="InterPro" id="IPR050925">
    <property type="entry name" value="Rhomboid_protease_S54"/>
</dbReference>
<evidence type="ECO:0000256" key="4">
    <source>
        <dbReference type="ARBA" id="ARBA00022801"/>
    </source>
</evidence>
<dbReference type="InterPro" id="IPR022764">
    <property type="entry name" value="Peptidase_S54_rhomboid_dom"/>
</dbReference>
<dbReference type="Gene3D" id="1.20.1540.10">
    <property type="entry name" value="Rhomboid-like"/>
    <property type="match status" value="1"/>
</dbReference>
<keyword evidence="6 7" id="KW-0472">Membrane</keyword>
<evidence type="ECO:0000256" key="3">
    <source>
        <dbReference type="ARBA" id="ARBA00022692"/>
    </source>
</evidence>
<dbReference type="PANTHER" id="PTHR43731">
    <property type="entry name" value="RHOMBOID PROTEASE"/>
    <property type="match status" value="1"/>
</dbReference>
<keyword evidence="5 7" id="KW-1133">Transmembrane helix</keyword>
<evidence type="ECO:0000259" key="8">
    <source>
        <dbReference type="Pfam" id="PF01694"/>
    </source>
</evidence>
<evidence type="ECO:0000256" key="5">
    <source>
        <dbReference type="ARBA" id="ARBA00022989"/>
    </source>
</evidence>
<dbReference type="GO" id="GO:0006508">
    <property type="term" value="P:proteolysis"/>
    <property type="evidence" value="ECO:0007669"/>
    <property type="project" value="UniProtKB-KW"/>
</dbReference>
<dbReference type="Pfam" id="PF01694">
    <property type="entry name" value="Rhomboid"/>
    <property type="match status" value="2"/>
</dbReference>
<dbReference type="RefSeq" id="WP_196293566.1">
    <property type="nucleotide sequence ID" value="NZ_JADQDM010000006.1"/>
</dbReference>
<dbReference type="PANTHER" id="PTHR43731:SF14">
    <property type="entry name" value="PRESENILIN-ASSOCIATED RHOMBOID-LIKE PROTEIN, MITOCHONDRIAL"/>
    <property type="match status" value="1"/>
</dbReference>
<feature type="transmembrane region" description="Helical" evidence="7">
    <location>
        <begin position="48"/>
        <end position="72"/>
    </location>
</feature>
<comment type="similarity">
    <text evidence="2">Belongs to the peptidase S54 family.</text>
</comment>
<reference evidence="9 10" key="1">
    <citation type="submission" date="2020-11" db="EMBL/GenBank/DDBJ databases">
        <authorList>
            <person name="Kim M.K."/>
        </authorList>
    </citation>
    <scope>NUCLEOTIDE SEQUENCE [LARGE SCALE GENOMIC DNA]</scope>
    <source>
        <strain evidence="9 10">BT662</strain>
    </source>
</reference>